<comment type="caution">
    <text evidence="2">The sequence shown here is derived from an EMBL/GenBank/DDBJ whole genome shotgun (WGS) entry which is preliminary data.</text>
</comment>
<proteinExistence type="predicted"/>
<reference evidence="2 3" key="1">
    <citation type="submission" date="2019-01" db="EMBL/GenBank/DDBJ databases">
        <title>Draft genome sequence of Lactobacillus paraplantarum OSY-TC318, a Producer of the novel lantibiotic Paraplantaracin TC318.</title>
        <authorList>
            <person name="Hussein W.E."/>
            <person name="Huang E."/>
            <person name="Yousef A.E."/>
        </authorList>
    </citation>
    <scope>NUCLEOTIDE SEQUENCE [LARGE SCALE GENOMIC DNA]</scope>
    <source>
        <strain evidence="2 3">OSY-TC318</strain>
    </source>
</reference>
<protein>
    <submittedName>
        <fullName evidence="2">Phage tail tape measure protein</fullName>
    </submittedName>
</protein>
<sequence length="73" mass="7873">MLSAVGVIVENRTGYTLSSVLNDVDFKLLSQIIEATTEQTQQTESGTRVKPGTVGVNPGNQPVMSLFDFARKS</sequence>
<evidence type="ECO:0000256" key="1">
    <source>
        <dbReference type="SAM" id="MobiDB-lite"/>
    </source>
</evidence>
<name>A0A4V2L216_9LACO</name>
<dbReference type="AlphaFoldDB" id="A0A4V2L216"/>
<feature type="region of interest" description="Disordered" evidence="1">
    <location>
        <begin position="39"/>
        <end position="59"/>
    </location>
</feature>
<accession>A0A4V2L216</accession>
<gene>
    <name evidence="2" type="ORF">EUZ87_02695</name>
</gene>
<organism evidence="2 3">
    <name type="scientific">Lactiplantibacillus paraplantarum</name>
    <dbReference type="NCBI Taxonomy" id="60520"/>
    <lineage>
        <taxon>Bacteria</taxon>
        <taxon>Bacillati</taxon>
        <taxon>Bacillota</taxon>
        <taxon>Bacilli</taxon>
        <taxon>Lactobacillales</taxon>
        <taxon>Lactobacillaceae</taxon>
        <taxon>Lactiplantibacillus</taxon>
    </lineage>
</organism>
<evidence type="ECO:0000313" key="3">
    <source>
        <dbReference type="Proteomes" id="UP000292648"/>
    </source>
</evidence>
<evidence type="ECO:0000313" key="2">
    <source>
        <dbReference type="EMBL" id="TBX50882.1"/>
    </source>
</evidence>
<dbReference type="Proteomes" id="UP000292648">
    <property type="component" value="Unassembled WGS sequence"/>
</dbReference>
<dbReference type="EMBL" id="SEHH01000020">
    <property type="protein sequence ID" value="TBX50882.1"/>
    <property type="molecule type" value="Genomic_DNA"/>
</dbReference>